<evidence type="ECO:0000313" key="3">
    <source>
        <dbReference type="Proteomes" id="UP000186922"/>
    </source>
</evidence>
<proteinExistence type="predicted"/>
<evidence type="ECO:0000256" key="1">
    <source>
        <dbReference type="SAM" id="MobiDB-lite"/>
    </source>
</evidence>
<accession>A0A1D1VWX1</accession>
<evidence type="ECO:0000313" key="2">
    <source>
        <dbReference type="EMBL" id="GAV03494.1"/>
    </source>
</evidence>
<keyword evidence="3" id="KW-1185">Reference proteome</keyword>
<protein>
    <submittedName>
        <fullName evidence="2">Uncharacterized protein</fullName>
    </submittedName>
</protein>
<dbReference type="Proteomes" id="UP000186922">
    <property type="component" value="Unassembled WGS sequence"/>
</dbReference>
<gene>
    <name evidence="2" type="primary">RvY_13910</name>
    <name evidence="2" type="synonym">RvY_13910.2</name>
    <name evidence="2" type="ORF">RvY_13910-2</name>
</gene>
<sequence>MAKKTQKARKVGRTAAKVSKAQVQKESARLEEVDKELQARMDQPYVAGLTVHRLRFMEGEDVVVLIDGLYFRGLVRHHYRLIPSLYPHSNDIHFRIPTYTISFDGFNQNNDAEIAENELISRDGSDAVAVFGMLYAHFWNELWRKWQVFDGDDFVGSVLDLSWTFVYYVYYYHHCAVCSNKKKGCSGVSWLWTSS</sequence>
<dbReference type="EMBL" id="BDGG01000009">
    <property type="protein sequence ID" value="GAV03494.1"/>
    <property type="molecule type" value="Genomic_DNA"/>
</dbReference>
<feature type="region of interest" description="Disordered" evidence="1">
    <location>
        <begin position="1"/>
        <end position="20"/>
    </location>
</feature>
<reference evidence="2 3" key="1">
    <citation type="journal article" date="2016" name="Nat. Commun.">
        <title>Extremotolerant tardigrade genome and improved radiotolerance of human cultured cells by tardigrade-unique protein.</title>
        <authorList>
            <person name="Hashimoto T."/>
            <person name="Horikawa D.D."/>
            <person name="Saito Y."/>
            <person name="Kuwahara H."/>
            <person name="Kozuka-Hata H."/>
            <person name="Shin-I T."/>
            <person name="Minakuchi Y."/>
            <person name="Ohishi K."/>
            <person name="Motoyama A."/>
            <person name="Aizu T."/>
            <person name="Enomoto A."/>
            <person name="Kondo K."/>
            <person name="Tanaka S."/>
            <person name="Hara Y."/>
            <person name="Koshikawa S."/>
            <person name="Sagara H."/>
            <person name="Miura T."/>
            <person name="Yokobori S."/>
            <person name="Miyagawa K."/>
            <person name="Suzuki Y."/>
            <person name="Kubo T."/>
            <person name="Oyama M."/>
            <person name="Kohara Y."/>
            <person name="Fujiyama A."/>
            <person name="Arakawa K."/>
            <person name="Katayama T."/>
            <person name="Toyoda A."/>
            <person name="Kunieda T."/>
        </authorList>
    </citation>
    <scope>NUCLEOTIDE SEQUENCE [LARGE SCALE GENOMIC DNA]</scope>
    <source>
        <strain evidence="2 3">YOKOZUNA-1</strain>
    </source>
</reference>
<organism evidence="2 3">
    <name type="scientific">Ramazzottius varieornatus</name>
    <name type="common">Water bear</name>
    <name type="synonym">Tardigrade</name>
    <dbReference type="NCBI Taxonomy" id="947166"/>
    <lineage>
        <taxon>Eukaryota</taxon>
        <taxon>Metazoa</taxon>
        <taxon>Ecdysozoa</taxon>
        <taxon>Tardigrada</taxon>
        <taxon>Eutardigrada</taxon>
        <taxon>Parachela</taxon>
        <taxon>Hypsibioidea</taxon>
        <taxon>Ramazzottiidae</taxon>
        <taxon>Ramazzottius</taxon>
    </lineage>
</organism>
<feature type="compositionally biased region" description="Basic residues" evidence="1">
    <location>
        <begin position="1"/>
        <end position="12"/>
    </location>
</feature>
<comment type="caution">
    <text evidence="2">The sequence shown here is derived from an EMBL/GenBank/DDBJ whole genome shotgun (WGS) entry which is preliminary data.</text>
</comment>
<name>A0A1D1VWX1_RAMVA</name>
<dbReference type="AlphaFoldDB" id="A0A1D1VWX1"/>